<evidence type="ECO:0000256" key="10">
    <source>
        <dbReference type="RuleBase" id="RU368065"/>
    </source>
</evidence>
<dbReference type="GO" id="GO:0032541">
    <property type="term" value="C:cortical endoplasmic reticulum"/>
    <property type="evidence" value="ECO:0007669"/>
    <property type="project" value="TreeGrafter"/>
</dbReference>
<evidence type="ECO:0000256" key="7">
    <source>
        <dbReference type="ARBA" id="ARBA00023055"/>
    </source>
</evidence>
<feature type="transmembrane region" description="Helical" evidence="10">
    <location>
        <begin position="280"/>
        <end position="300"/>
    </location>
</feature>
<dbReference type="AlphaFoldDB" id="A0A9W5T9H9"/>
<evidence type="ECO:0000256" key="2">
    <source>
        <dbReference type="ARBA" id="ARBA00009187"/>
    </source>
</evidence>
<name>A0A9W5T9H9_BABOV</name>
<dbReference type="GO" id="GO:0005794">
    <property type="term" value="C:Golgi apparatus"/>
    <property type="evidence" value="ECO:0007669"/>
    <property type="project" value="TreeGrafter"/>
</dbReference>
<sequence>MLVCVHCGSVVPTLYHEGSKESICLETCGTCGEIADMYVEWDIYITAIELFLLKVAVFRHLIYNQNAKPSSVGSQKTKRKRISKILLLFASAVILDGYRVMVTCRFITKSQEWCNKDVLLQQQQVLEGTTKFFEENPISSFGSNYEKVSGDGIIPFSEEESTTTLLHNMVQSILAASQLKIIKAREEMGVCNGFDSRSVVDRFFILALEEPSLFSLGNLTCQKFGECNILFLCMAKLAGYCVTIVIIHKLYRMWNGLNRSLKDDKSIAPKVDRFSTSMDVLLAVLLCIHIKALVLMMIIWYPRLALLGAVELYAYFSNVLAINAACNMTLKEASAVVLCAIGVKILIHYVWLVNQ</sequence>
<keyword evidence="8 10" id="KW-0443">Lipid metabolism</keyword>
<comment type="function">
    <text evidence="10">Mediator of sterol homeostasis involved in sterol uptake, trafficking and distribution into membranes.</text>
</comment>
<evidence type="ECO:0000256" key="1">
    <source>
        <dbReference type="ARBA" id="ARBA00004477"/>
    </source>
</evidence>
<comment type="function">
    <text evidence="10">Regulates also the sphingolipid metabolism.</text>
</comment>
<evidence type="ECO:0000313" key="11">
    <source>
        <dbReference type="EMBL" id="GFE53989.1"/>
    </source>
</evidence>
<feature type="transmembrane region" description="Helical" evidence="10">
    <location>
        <begin position="306"/>
        <end position="326"/>
    </location>
</feature>
<keyword evidence="12" id="KW-1185">Reference proteome</keyword>
<evidence type="ECO:0000256" key="8">
    <source>
        <dbReference type="ARBA" id="ARBA00023098"/>
    </source>
</evidence>
<evidence type="ECO:0000256" key="6">
    <source>
        <dbReference type="ARBA" id="ARBA00022989"/>
    </source>
</evidence>
<accession>A0A9W5T9H9</accession>
<proteinExistence type="inferred from homology"/>
<evidence type="ECO:0000256" key="4">
    <source>
        <dbReference type="ARBA" id="ARBA00022692"/>
    </source>
</evidence>
<dbReference type="GO" id="GO:0097036">
    <property type="term" value="P:regulation of plasma membrane sterol distribution"/>
    <property type="evidence" value="ECO:0007669"/>
    <property type="project" value="UniProtKB-UniRule"/>
</dbReference>
<dbReference type="GO" id="GO:0005789">
    <property type="term" value="C:endoplasmic reticulum membrane"/>
    <property type="evidence" value="ECO:0007669"/>
    <property type="project" value="UniProtKB-SubCell"/>
</dbReference>
<keyword evidence="10" id="KW-0746">Sphingolipid metabolism</keyword>
<comment type="subcellular location">
    <subcellularLocation>
        <location evidence="1 10">Endoplasmic reticulum membrane</location>
        <topology evidence="1 10">Multi-pass membrane protein</topology>
    </subcellularLocation>
</comment>
<keyword evidence="6 10" id="KW-1133">Transmembrane helix</keyword>
<dbReference type="GO" id="GO:0016125">
    <property type="term" value="P:sterol metabolic process"/>
    <property type="evidence" value="ECO:0007669"/>
    <property type="project" value="UniProtKB-UniRule"/>
</dbReference>
<evidence type="ECO:0000256" key="9">
    <source>
        <dbReference type="ARBA" id="ARBA00023136"/>
    </source>
</evidence>
<dbReference type="PANTHER" id="PTHR14467">
    <property type="entry name" value="ARV1"/>
    <property type="match status" value="1"/>
</dbReference>
<dbReference type="GO" id="GO:0006665">
    <property type="term" value="P:sphingolipid metabolic process"/>
    <property type="evidence" value="ECO:0007669"/>
    <property type="project" value="UniProtKB-UniRule"/>
</dbReference>
<comment type="caution">
    <text evidence="11">The sequence shown here is derived from an EMBL/GenBank/DDBJ whole genome shotgun (WGS) entry which is preliminary data.</text>
</comment>
<evidence type="ECO:0000256" key="3">
    <source>
        <dbReference type="ARBA" id="ARBA00022448"/>
    </source>
</evidence>
<protein>
    <recommendedName>
        <fullName evidence="10">Protein ARV</fullName>
    </recommendedName>
</protein>
<dbReference type="OrthoDB" id="2192830at2759"/>
<comment type="similarity">
    <text evidence="2 10">Belongs to the ARV1 family.</text>
</comment>
<reference evidence="11" key="1">
    <citation type="submission" date="2019-12" db="EMBL/GenBank/DDBJ databases">
        <title>Genome sequence of Babesia ovis.</title>
        <authorList>
            <person name="Yamagishi J."/>
            <person name="Sevinc F."/>
            <person name="Xuan X."/>
        </authorList>
    </citation>
    <scope>NUCLEOTIDE SEQUENCE</scope>
    <source>
        <strain evidence="11">Selcuk</strain>
    </source>
</reference>
<dbReference type="PANTHER" id="PTHR14467:SF0">
    <property type="entry name" value="PROTEIN ARV1"/>
    <property type="match status" value="1"/>
</dbReference>
<organism evidence="11 12">
    <name type="scientific">Babesia ovis</name>
    <dbReference type="NCBI Taxonomy" id="5869"/>
    <lineage>
        <taxon>Eukaryota</taxon>
        <taxon>Sar</taxon>
        <taxon>Alveolata</taxon>
        <taxon>Apicomplexa</taxon>
        <taxon>Aconoidasida</taxon>
        <taxon>Piroplasmida</taxon>
        <taxon>Babesiidae</taxon>
        <taxon>Babesia</taxon>
    </lineage>
</organism>
<dbReference type="EMBL" id="BLIY01000008">
    <property type="protein sequence ID" value="GFE53989.1"/>
    <property type="molecule type" value="Genomic_DNA"/>
</dbReference>
<keyword evidence="4 10" id="KW-0812">Transmembrane</keyword>
<keyword evidence="7 10" id="KW-0445">Lipid transport</keyword>
<evidence type="ECO:0000256" key="5">
    <source>
        <dbReference type="ARBA" id="ARBA00022824"/>
    </source>
</evidence>
<keyword evidence="5 10" id="KW-0256">Endoplasmic reticulum</keyword>
<keyword evidence="3 10" id="KW-0813">Transport</keyword>
<gene>
    <name evidence="11" type="ORF">BaOVIS_013930</name>
</gene>
<dbReference type="Pfam" id="PF04161">
    <property type="entry name" value="Arv1"/>
    <property type="match status" value="1"/>
</dbReference>
<feature type="transmembrane region" description="Helical" evidence="10">
    <location>
        <begin position="333"/>
        <end position="352"/>
    </location>
</feature>
<feature type="transmembrane region" description="Helical" evidence="10">
    <location>
        <begin position="229"/>
        <end position="251"/>
    </location>
</feature>
<dbReference type="InterPro" id="IPR007290">
    <property type="entry name" value="Arv1"/>
</dbReference>
<dbReference type="GO" id="GO:0032366">
    <property type="term" value="P:intracellular sterol transport"/>
    <property type="evidence" value="ECO:0007669"/>
    <property type="project" value="UniProtKB-UniRule"/>
</dbReference>
<evidence type="ECO:0000313" key="12">
    <source>
        <dbReference type="Proteomes" id="UP001057455"/>
    </source>
</evidence>
<keyword evidence="9 10" id="KW-0472">Membrane</keyword>
<dbReference type="Proteomes" id="UP001057455">
    <property type="component" value="Unassembled WGS sequence"/>
</dbReference>